<evidence type="ECO:0000313" key="2">
    <source>
        <dbReference type="EMBL" id="XAG95791.1"/>
    </source>
</evidence>
<dbReference type="Proteomes" id="UP001437386">
    <property type="component" value="Segment"/>
</dbReference>
<reference evidence="2 3" key="1">
    <citation type="submission" date="2024-04" db="EMBL/GenBank/DDBJ databases">
        <authorList>
            <person name="Wojcicki M."/>
            <person name="Srednicka P."/>
            <person name="Shymialevich D."/>
            <person name="Sokolowska B."/>
        </authorList>
    </citation>
    <scope>NUCLEOTIDE SEQUENCE [LARGE SCALE GENOMIC DNA]</scope>
</reference>
<gene>
    <name evidence="2" type="ORF">U7154_000024</name>
</gene>
<evidence type="ECO:0000256" key="1">
    <source>
        <dbReference type="SAM" id="Phobius"/>
    </source>
</evidence>
<accession>A0AAX4Q6G5</accession>
<organism evidence="2 3">
    <name type="scientific">Enterobacter phage KKP_3711</name>
    <dbReference type="NCBI Taxonomy" id="3109398"/>
    <lineage>
        <taxon>Viruses</taxon>
        <taxon>Duplodnaviria</taxon>
        <taxon>Heunggongvirae</taxon>
        <taxon>Uroviricota</taxon>
        <taxon>Caudoviricetes</taxon>
        <taxon>Demerecviridae</taxon>
        <taxon>Markadamsvirinae</taxon>
    </lineage>
</organism>
<name>A0AAX4Q6G5_9CAUD</name>
<feature type="transmembrane region" description="Helical" evidence="1">
    <location>
        <begin position="7"/>
        <end position="25"/>
    </location>
</feature>
<keyword evidence="1" id="KW-0472">Membrane</keyword>
<dbReference type="EMBL" id="PP579741">
    <property type="protein sequence ID" value="XAG95791.1"/>
    <property type="molecule type" value="Genomic_DNA"/>
</dbReference>
<keyword evidence="1" id="KW-0812">Transmembrane</keyword>
<proteinExistence type="predicted"/>
<keyword evidence="1" id="KW-1133">Transmembrane helix</keyword>
<evidence type="ECO:0000313" key="3">
    <source>
        <dbReference type="Proteomes" id="UP001437386"/>
    </source>
</evidence>
<feature type="transmembrane region" description="Helical" evidence="1">
    <location>
        <begin position="31"/>
        <end position="50"/>
    </location>
</feature>
<keyword evidence="3" id="KW-1185">Reference proteome</keyword>
<sequence>MTIQLRFRLAILSALISALCFGVHLYTGTMFLLALTWVFVLISYGITFGLDMYNSWREDD</sequence>
<protein>
    <submittedName>
        <fullName evidence="2">Uncharacterized protein</fullName>
    </submittedName>
</protein>